<evidence type="ECO:0000313" key="4">
    <source>
        <dbReference type="EMBL" id="KAF4717461.1"/>
    </source>
</evidence>
<sequence>MTSFFMGHSPWAIPVEPTELHSHNQGPQIRFPGEKRGQYEHTLPPDDDFPEYSDERQQHTSGALEPPEPVVEPLEYLSQDSLPKFTEDQLRESRMRRIPYAEVREAVMLERAEEAEVTKIIGAEIRAKCRPEIDEYVDCVTDRYLSLLKCKPIAWKMRRCVKKYETSDFVANRMRELMAEREEAGTSITKRNELSKANKCFIPKEYSEADHRLCQSSYDDKDNTDTSCRYHPKQFVCRWHPNERKRDAWVWDSDNLGYYGNVDGDDYKALFWDCCGSEDPDEKGCRTSRHVSYDEPLDV</sequence>
<evidence type="ECO:0000256" key="1">
    <source>
        <dbReference type="ARBA" id="ARBA00007347"/>
    </source>
</evidence>
<reference evidence="4 5" key="1">
    <citation type="submission" date="2020-04" db="EMBL/GenBank/DDBJ databases">
        <title>Perkinsus olseni comparative genomics.</title>
        <authorList>
            <person name="Bogema D.R."/>
        </authorList>
    </citation>
    <scope>NUCLEOTIDE SEQUENCE [LARGE SCALE GENOMIC DNA]</scope>
    <source>
        <strain evidence="4 5">ATCC PRA-207</strain>
    </source>
</reference>
<name>A0A7J6RAX9_PEROL</name>
<comment type="caution">
    <text evidence="4">The sequence shown here is derived from an EMBL/GenBank/DDBJ whole genome shotgun (WGS) entry which is preliminary data.</text>
</comment>
<feature type="region of interest" description="Disordered" evidence="3">
    <location>
        <begin position="16"/>
        <end position="70"/>
    </location>
</feature>
<evidence type="ECO:0000313" key="5">
    <source>
        <dbReference type="Proteomes" id="UP000553632"/>
    </source>
</evidence>
<dbReference type="PANTHER" id="PTHR35106">
    <property type="entry name" value="BNAA07G25190D PROTEIN"/>
    <property type="match status" value="1"/>
</dbReference>
<dbReference type="EMBL" id="JABANO010027081">
    <property type="protein sequence ID" value="KAF4717461.1"/>
    <property type="molecule type" value="Genomic_DNA"/>
</dbReference>
<dbReference type="PANTHER" id="PTHR35106:SF1">
    <property type="entry name" value="CHORD DOMAIN-CONTAINING PROTEIN"/>
    <property type="match status" value="1"/>
</dbReference>
<protein>
    <recommendedName>
        <fullName evidence="6">COX assembly mitochondrial protein</fullName>
    </recommendedName>
</protein>
<organism evidence="4 5">
    <name type="scientific">Perkinsus olseni</name>
    <name type="common">Perkinsus atlanticus</name>
    <dbReference type="NCBI Taxonomy" id="32597"/>
    <lineage>
        <taxon>Eukaryota</taxon>
        <taxon>Sar</taxon>
        <taxon>Alveolata</taxon>
        <taxon>Perkinsozoa</taxon>
        <taxon>Perkinsea</taxon>
        <taxon>Perkinsida</taxon>
        <taxon>Perkinsidae</taxon>
        <taxon>Perkinsus</taxon>
    </lineage>
</organism>
<dbReference type="Pfam" id="PF08583">
    <property type="entry name" value="Cmc1"/>
    <property type="match status" value="1"/>
</dbReference>
<dbReference type="InterPro" id="IPR013892">
    <property type="entry name" value="Cyt_c_biogenesis_Cmc1-like"/>
</dbReference>
<accession>A0A7J6RAX9</accession>
<gene>
    <name evidence="4" type="ORF">FOZ63_033807</name>
</gene>
<dbReference type="AlphaFoldDB" id="A0A7J6RAX9"/>
<keyword evidence="2" id="KW-1015">Disulfide bond</keyword>
<keyword evidence="5" id="KW-1185">Reference proteome</keyword>
<dbReference type="Proteomes" id="UP000553632">
    <property type="component" value="Unassembled WGS sequence"/>
</dbReference>
<evidence type="ECO:0000256" key="3">
    <source>
        <dbReference type="SAM" id="MobiDB-lite"/>
    </source>
</evidence>
<proteinExistence type="inferred from homology"/>
<evidence type="ECO:0008006" key="6">
    <source>
        <dbReference type="Google" id="ProtNLM"/>
    </source>
</evidence>
<evidence type="ECO:0000256" key="2">
    <source>
        <dbReference type="ARBA" id="ARBA00023157"/>
    </source>
</evidence>
<dbReference type="OMA" id="YSEADHR"/>
<comment type="similarity">
    <text evidence="1">Belongs to the CMC family.</text>
</comment>